<accession>A0A6C0KUZ3</accession>
<organism evidence="1">
    <name type="scientific">viral metagenome</name>
    <dbReference type="NCBI Taxonomy" id="1070528"/>
    <lineage>
        <taxon>unclassified sequences</taxon>
        <taxon>metagenomes</taxon>
        <taxon>organismal metagenomes</taxon>
    </lineage>
</organism>
<name>A0A6C0KUZ3_9ZZZZ</name>
<sequence length="54" mass="6293">MKTQEATHHMKLRNTIIKGLRANTKNNIIADQKNLSYQPTDEQMMADLEAYMKN</sequence>
<evidence type="ECO:0000313" key="1">
    <source>
        <dbReference type="EMBL" id="QHU21785.1"/>
    </source>
</evidence>
<proteinExistence type="predicted"/>
<protein>
    <submittedName>
        <fullName evidence="1">Uncharacterized protein</fullName>
    </submittedName>
</protein>
<reference evidence="1" key="1">
    <citation type="journal article" date="2020" name="Nature">
        <title>Giant virus diversity and host interactions through global metagenomics.</title>
        <authorList>
            <person name="Schulz F."/>
            <person name="Roux S."/>
            <person name="Paez-Espino D."/>
            <person name="Jungbluth S."/>
            <person name="Walsh D.A."/>
            <person name="Denef V.J."/>
            <person name="McMahon K.D."/>
            <person name="Konstantinidis K.T."/>
            <person name="Eloe-Fadrosh E.A."/>
            <person name="Kyrpides N.C."/>
            <person name="Woyke T."/>
        </authorList>
    </citation>
    <scope>NUCLEOTIDE SEQUENCE</scope>
    <source>
        <strain evidence="1">GVMAG-S-3300013286-35</strain>
    </source>
</reference>
<dbReference type="EMBL" id="MN740992">
    <property type="protein sequence ID" value="QHU21785.1"/>
    <property type="molecule type" value="Genomic_DNA"/>
</dbReference>
<dbReference type="AlphaFoldDB" id="A0A6C0KUZ3"/>